<dbReference type="AlphaFoldDB" id="A0A8J7LTJ6"/>
<keyword evidence="2" id="KW-1277">Toxin-antitoxin system</keyword>
<evidence type="ECO:0000256" key="1">
    <source>
        <dbReference type="ARBA" id="ARBA00008172"/>
    </source>
</evidence>
<evidence type="ECO:0000256" key="5">
    <source>
        <dbReference type="ARBA" id="ARBA00022801"/>
    </source>
</evidence>
<dbReference type="Gene3D" id="3.30.2310.20">
    <property type="entry name" value="RelE-like"/>
    <property type="match status" value="1"/>
</dbReference>
<proteinExistence type="inferred from homology"/>
<dbReference type="InterPro" id="IPR035093">
    <property type="entry name" value="RelE/ParE_toxin_dom_sf"/>
</dbReference>
<evidence type="ECO:0000256" key="2">
    <source>
        <dbReference type="ARBA" id="ARBA00022649"/>
    </source>
</evidence>
<organism evidence="7 8">
    <name type="scientific">Geomesophilobacter sediminis</name>
    <dbReference type="NCBI Taxonomy" id="2798584"/>
    <lineage>
        <taxon>Bacteria</taxon>
        <taxon>Pseudomonadati</taxon>
        <taxon>Thermodesulfobacteriota</taxon>
        <taxon>Desulfuromonadia</taxon>
        <taxon>Geobacterales</taxon>
        <taxon>Geobacteraceae</taxon>
        <taxon>Geomesophilobacter</taxon>
    </lineage>
</organism>
<keyword evidence="3" id="KW-0540">Nuclease</keyword>
<keyword evidence="8" id="KW-1185">Reference proteome</keyword>
<dbReference type="SUPFAM" id="SSF143011">
    <property type="entry name" value="RelE-like"/>
    <property type="match status" value="1"/>
</dbReference>
<comment type="caution">
    <text evidence="7">The sequence shown here is derived from an EMBL/GenBank/DDBJ whole genome shotgun (WGS) entry which is preliminary data.</text>
</comment>
<evidence type="ECO:0000313" key="8">
    <source>
        <dbReference type="Proteomes" id="UP000636888"/>
    </source>
</evidence>
<dbReference type="PANTHER" id="PTHR38039">
    <property type="entry name" value="TOXIN YOEB"/>
    <property type="match status" value="1"/>
</dbReference>
<dbReference type="RefSeq" id="WP_199382356.1">
    <property type="nucleotide sequence ID" value="NZ_JAEMHM010000002.1"/>
</dbReference>
<protein>
    <recommendedName>
        <fullName evidence="6">Putative mRNA interferase YoeB</fullName>
    </recommendedName>
</protein>
<evidence type="ECO:0000256" key="4">
    <source>
        <dbReference type="ARBA" id="ARBA00022759"/>
    </source>
</evidence>
<dbReference type="PANTHER" id="PTHR38039:SF1">
    <property type="entry name" value="TOXIN YOEB"/>
    <property type="match status" value="1"/>
</dbReference>
<dbReference type="GO" id="GO:0006401">
    <property type="term" value="P:RNA catabolic process"/>
    <property type="evidence" value="ECO:0007669"/>
    <property type="project" value="InterPro"/>
</dbReference>
<sequence length="89" mass="10682">MKAKRREAVFHSEFREDLQYWVKTDRRTALRAFELIEAIIKDPFSGIGKPEPLKNLLSGAWSRRLTQEHRIVYIVCDDKIDFLQARYHY</sequence>
<evidence type="ECO:0000256" key="6">
    <source>
        <dbReference type="ARBA" id="ARBA00030388"/>
    </source>
</evidence>
<name>A0A8J7LTJ6_9BACT</name>
<dbReference type="EMBL" id="JAEMHM010000002">
    <property type="protein sequence ID" value="MBJ6723509.1"/>
    <property type="molecule type" value="Genomic_DNA"/>
</dbReference>
<evidence type="ECO:0000313" key="7">
    <source>
        <dbReference type="EMBL" id="MBJ6723509.1"/>
    </source>
</evidence>
<keyword evidence="5" id="KW-0378">Hydrolase</keyword>
<evidence type="ECO:0000256" key="3">
    <source>
        <dbReference type="ARBA" id="ARBA00022722"/>
    </source>
</evidence>
<accession>A0A8J7LTJ6</accession>
<comment type="similarity">
    <text evidence="1">Belongs to the YoeB family.</text>
</comment>
<dbReference type="GO" id="GO:0045892">
    <property type="term" value="P:negative regulation of DNA-templated transcription"/>
    <property type="evidence" value="ECO:0007669"/>
    <property type="project" value="TreeGrafter"/>
</dbReference>
<keyword evidence="4" id="KW-0255">Endonuclease</keyword>
<dbReference type="Pfam" id="PF06769">
    <property type="entry name" value="YoeB_toxin"/>
    <property type="match status" value="1"/>
</dbReference>
<dbReference type="Proteomes" id="UP000636888">
    <property type="component" value="Unassembled WGS sequence"/>
</dbReference>
<gene>
    <name evidence="7" type="ORF">JFN93_02195</name>
</gene>
<dbReference type="GO" id="GO:0004519">
    <property type="term" value="F:endonuclease activity"/>
    <property type="evidence" value="ECO:0007669"/>
    <property type="project" value="UniProtKB-KW"/>
</dbReference>
<dbReference type="NCBIfam" id="TIGR02116">
    <property type="entry name" value="toxin_Txe_YoeB"/>
    <property type="match status" value="1"/>
</dbReference>
<dbReference type="InterPro" id="IPR009614">
    <property type="entry name" value="YoeB_toxin"/>
</dbReference>
<reference evidence="7" key="1">
    <citation type="submission" date="2020-12" db="EMBL/GenBank/DDBJ databases">
        <title>Geomonas sp. Red875, isolated from river sediment.</title>
        <authorList>
            <person name="Xu Z."/>
            <person name="Zhang Z."/>
            <person name="Masuda Y."/>
            <person name="Itoh H."/>
            <person name="Senoo K."/>
        </authorList>
    </citation>
    <scope>NUCLEOTIDE SEQUENCE</scope>
    <source>
        <strain evidence="7">Red875</strain>
    </source>
</reference>
<dbReference type="GO" id="GO:0016787">
    <property type="term" value="F:hydrolase activity"/>
    <property type="evidence" value="ECO:0007669"/>
    <property type="project" value="UniProtKB-KW"/>
</dbReference>